<dbReference type="Pfam" id="PF08239">
    <property type="entry name" value="SH3_3"/>
    <property type="match status" value="1"/>
</dbReference>
<dbReference type="InParanoid" id="A9WHG2"/>
<reference evidence="5" key="1">
    <citation type="journal article" date="2011" name="BMC Genomics">
        <title>Complete genome sequence of the filamentous anoxygenic phototrophic bacterium Chloroflexus aurantiacus.</title>
        <authorList>
            <person name="Tang K.H."/>
            <person name="Barry K."/>
            <person name="Chertkov O."/>
            <person name="Dalin E."/>
            <person name="Han C.S."/>
            <person name="Hauser L.J."/>
            <person name="Honchak B.M."/>
            <person name="Karbach L.E."/>
            <person name="Land M.L."/>
            <person name="Lapidus A."/>
            <person name="Larimer F.W."/>
            <person name="Mikhailova N."/>
            <person name="Pitluck S."/>
            <person name="Pierson B.K."/>
            <person name="Blankenship R.E."/>
        </authorList>
    </citation>
    <scope>NUCLEOTIDE SEQUENCE [LARGE SCALE GENOMIC DNA]</scope>
    <source>
        <strain evidence="5">ATCC 29366 / DSM 635 / J-10-fl</strain>
    </source>
</reference>
<name>A9WHG2_CHLAA</name>
<dbReference type="RefSeq" id="WP_012258941.1">
    <property type="nucleotide sequence ID" value="NC_010175.1"/>
</dbReference>
<dbReference type="Proteomes" id="UP000002008">
    <property type="component" value="Chromosome"/>
</dbReference>
<evidence type="ECO:0000313" key="5">
    <source>
        <dbReference type="Proteomes" id="UP000002008"/>
    </source>
</evidence>
<gene>
    <name evidence="4" type="ordered locus">Caur_3089</name>
</gene>
<evidence type="ECO:0000256" key="1">
    <source>
        <dbReference type="SAM" id="MobiDB-lite"/>
    </source>
</evidence>
<protein>
    <recommendedName>
        <fullName evidence="3">SH3b domain-containing protein</fullName>
    </recommendedName>
</protein>
<keyword evidence="2" id="KW-0472">Membrane</keyword>
<feature type="transmembrane region" description="Helical" evidence="2">
    <location>
        <begin position="68"/>
        <end position="89"/>
    </location>
</feature>
<evidence type="ECO:0000259" key="3">
    <source>
        <dbReference type="Pfam" id="PF08239"/>
    </source>
</evidence>
<dbReference type="EnsemblBacteria" id="ABY36288">
    <property type="protein sequence ID" value="ABY36288"/>
    <property type="gene ID" value="Caur_3089"/>
</dbReference>
<keyword evidence="2" id="KW-0812">Transmembrane</keyword>
<dbReference type="KEGG" id="cau:Caur_3089"/>
<dbReference type="HOGENOM" id="CLU_1325517_0_0_0"/>
<keyword evidence="2" id="KW-1133">Transmembrane helix</keyword>
<dbReference type="PATRIC" id="fig|324602.8.peg.3492"/>
<organism evidence="4 5">
    <name type="scientific">Chloroflexus aurantiacus (strain ATCC 29366 / DSM 635 / J-10-fl)</name>
    <dbReference type="NCBI Taxonomy" id="324602"/>
    <lineage>
        <taxon>Bacteria</taxon>
        <taxon>Bacillati</taxon>
        <taxon>Chloroflexota</taxon>
        <taxon>Chloroflexia</taxon>
        <taxon>Chloroflexales</taxon>
        <taxon>Chloroflexineae</taxon>
        <taxon>Chloroflexaceae</taxon>
        <taxon>Chloroflexus</taxon>
    </lineage>
</organism>
<keyword evidence="5" id="KW-1185">Reference proteome</keyword>
<proteinExistence type="predicted"/>
<accession>A9WHG2</accession>
<feature type="domain" description="SH3b" evidence="3">
    <location>
        <begin position="144"/>
        <end position="199"/>
    </location>
</feature>
<evidence type="ECO:0000313" key="4">
    <source>
        <dbReference type="EMBL" id="ABY36288.1"/>
    </source>
</evidence>
<dbReference type="InterPro" id="IPR003646">
    <property type="entry name" value="SH3-like_bac-type"/>
</dbReference>
<dbReference type="EMBL" id="CP000909">
    <property type="protein sequence ID" value="ABY36288.1"/>
    <property type="molecule type" value="Genomic_DNA"/>
</dbReference>
<feature type="compositionally biased region" description="Basic and acidic residues" evidence="1">
    <location>
        <begin position="1"/>
        <end position="32"/>
    </location>
</feature>
<evidence type="ECO:0000256" key="2">
    <source>
        <dbReference type="SAM" id="Phobius"/>
    </source>
</evidence>
<sequence>MRENPERQTRGTDPRPGDAAQRRDTARTERLDATASAPHWRPTSAVSGTTYSGNFSQILIRWLQQRGWMYLIGGLVLIVLIFILSLSLLRGDRREAPLGVPTAPMLEQPTTATDIQSGTGTLAPTAAPTPAPRFFVVINTGGQGLFLRPQPNRNNQPIATLPDGTRVEQIGDDVVGADFVWRPVRTPDGLEGYVAVDFLAPAQ</sequence>
<dbReference type="Gene3D" id="2.30.30.40">
    <property type="entry name" value="SH3 Domains"/>
    <property type="match status" value="1"/>
</dbReference>
<dbReference type="eggNOG" id="ENOG502ZTIR">
    <property type="taxonomic scope" value="Bacteria"/>
</dbReference>
<dbReference type="AlphaFoldDB" id="A9WHG2"/>
<dbReference type="STRING" id="324602.Caur_3089"/>
<feature type="region of interest" description="Disordered" evidence="1">
    <location>
        <begin position="1"/>
        <end position="46"/>
    </location>
</feature>